<keyword evidence="1" id="KW-0677">Repeat</keyword>
<reference evidence="5 6" key="2">
    <citation type="submission" date="2016-08" db="EMBL/GenBank/DDBJ databases">
        <title>Pervasive Adenine N6-methylation of Active Genes in Fungi.</title>
        <authorList>
            <consortium name="DOE Joint Genome Institute"/>
            <person name="Mondo S.J."/>
            <person name="Dannebaum R.O."/>
            <person name="Kuo R.C."/>
            <person name="Labutti K."/>
            <person name="Haridas S."/>
            <person name="Kuo A."/>
            <person name="Salamov A."/>
            <person name="Ahrendt S.R."/>
            <person name="Lipzen A."/>
            <person name="Sullivan W."/>
            <person name="Andreopoulos W.B."/>
            <person name="Clum A."/>
            <person name="Lindquist E."/>
            <person name="Daum C."/>
            <person name="Ramamoorthy G.K."/>
            <person name="Gryganskyi A."/>
            <person name="Culley D."/>
            <person name="Magnuson J.K."/>
            <person name="James T.Y."/>
            <person name="O'Malley M.A."/>
            <person name="Stajich J.E."/>
            <person name="Spatafora J.W."/>
            <person name="Visel A."/>
            <person name="Grigoriev I.V."/>
        </authorList>
    </citation>
    <scope>NUCLEOTIDE SEQUENCE [LARGE SCALE GENOMIC DNA]</scope>
    <source>
        <strain evidence="6">finn</strain>
    </source>
</reference>
<evidence type="ECO:0000256" key="1">
    <source>
        <dbReference type="ARBA" id="ARBA00022737"/>
    </source>
</evidence>
<dbReference type="EMBL" id="MCFH01000050">
    <property type="protein sequence ID" value="ORX43816.1"/>
    <property type="molecule type" value="Genomic_DNA"/>
</dbReference>
<keyword evidence="2" id="KW-0694">RNA-binding</keyword>
<keyword evidence="6" id="KW-1185">Reference proteome</keyword>
<evidence type="ECO:0000256" key="3">
    <source>
        <dbReference type="SAM" id="MobiDB-lite"/>
    </source>
</evidence>
<organism evidence="5 6">
    <name type="scientific">Piromyces finnis</name>
    <dbReference type="NCBI Taxonomy" id="1754191"/>
    <lineage>
        <taxon>Eukaryota</taxon>
        <taxon>Fungi</taxon>
        <taxon>Fungi incertae sedis</taxon>
        <taxon>Chytridiomycota</taxon>
        <taxon>Chytridiomycota incertae sedis</taxon>
        <taxon>Neocallimastigomycetes</taxon>
        <taxon>Neocallimastigales</taxon>
        <taxon>Neocallimastigaceae</taxon>
        <taxon>Piromyces</taxon>
    </lineage>
</organism>
<dbReference type="InterPro" id="IPR004087">
    <property type="entry name" value="KH_dom"/>
</dbReference>
<dbReference type="AlphaFoldDB" id="A0A1Y1UZ19"/>
<evidence type="ECO:0000313" key="6">
    <source>
        <dbReference type="Proteomes" id="UP000193719"/>
    </source>
</evidence>
<evidence type="ECO:0000256" key="2">
    <source>
        <dbReference type="PROSITE-ProRule" id="PRU00117"/>
    </source>
</evidence>
<proteinExistence type="predicted"/>
<name>A0A1Y1UZ19_9FUNG</name>
<dbReference type="Gene3D" id="3.30.1370.10">
    <property type="entry name" value="K Homology domain, type 1"/>
    <property type="match status" value="3"/>
</dbReference>
<comment type="caution">
    <text evidence="5">The sequence shown here is derived from an EMBL/GenBank/DDBJ whole genome shotgun (WGS) entry which is preliminary data.</text>
</comment>
<feature type="domain" description="K Homology" evidence="4">
    <location>
        <begin position="36"/>
        <end position="110"/>
    </location>
</feature>
<feature type="region of interest" description="Disordered" evidence="3">
    <location>
        <begin position="347"/>
        <end position="368"/>
    </location>
</feature>
<dbReference type="InterPro" id="IPR004088">
    <property type="entry name" value="KH_dom_type_1"/>
</dbReference>
<dbReference type="OrthoDB" id="442947at2759"/>
<protein>
    <recommendedName>
        <fullName evidence="4">K Homology domain-containing protein</fullName>
    </recommendedName>
</protein>
<evidence type="ECO:0000313" key="5">
    <source>
        <dbReference type="EMBL" id="ORX43816.1"/>
    </source>
</evidence>
<reference evidence="5 6" key="1">
    <citation type="submission" date="2016-08" db="EMBL/GenBank/DDBJ databases">
        <title>Genomes of anaerobic fungi encode conserved fungal cellulosomes for biomass hydrolysis.</title>
        <authorList>
            <consortium name="DOE Joint Genome Institute"/>
            <person name="Haitjema C.H."/>
            <person name="Gilmore S.P."/>
            <person name="Henske J.K."/>
            <person name="Solomon K.V."/>
            <person name="De Groot R."/>
            <person name="Kuo A."/>
            <person name="Mondo S.J."/>
            <person name="Salamov A.A."/>
            <person name="Labutti K."/>
            <person name="Zhao Z."/>
            <person name="Chiniquy J."/>
            <person name="Barry K."/>
            <person name="Brewer H.M."/>
            <person name="Purvine S.O."/>
            <person name="Wright A.T."/>
            <person name="Boxma B."/>
            <person name="Van Alen T."/>
            <person name="Hackstein J.H."/>
            <person name="Baker S.E."/>
            <person name="Grigoriev I.V."/>
            <person name="O'Malley M.A."/>
        </authorList>
    </citation>
    <scope>NUCLEOTIDE SEQUENCE [LARGE SCALE GENOMIC DNA]</scope>
    <source>
        <strain evidence="6">finn</strain>
    </source>
</reference>
<gene>
    <name evidence="5" type="ORF">BCR36DRAFT_586512</name>
</gene>
<dbReference type="InterPro" id="IPR036612">
    <property type="entry name" value="KH_dom_type_1_sf"/>
</dbReference>
<dbReference type="PANTHER" id="PTHR10288">
    <property type="entry name" value="KH DOMAIN CONTAINING RNA BINDING PROTEIN"/>
    <property type="match status" value="1"/>
</dbReference>
<dbReference type="Proteomes" id="UP000193719">
    <property type="component" value="Unassembled WGS sequence"/>
</dbReference>
<feature type="compositionally biased region" description="Polar residues" evidence="3">
    <location>
        <begin position="357"/>
        <end position="368"/>
    </location>
</feature>
<evidence type="ECO:0000259" key="4">
    <source>
        <dbReference type="SMART" id="SM00322"/>
    </source>
</evidence>
<feature type="domain" description="K Homology" evidence="4">
    <location>
        <begin position="268"/>
        <end position="339"/>
    </location>
</feature>
<feature type="domain" description="K Homology" evidence="4">
    <location>
        <begin position="131"/>
        <end position="202"/>
    </location>
</feature>
<dbReference type="SMART" id="SM00322">
    <property type="entry name" value="KH"/>
    <property type="match status" value="3"/>
</dbReference>
<dbReference type="GO" id="GO:0003723">
    <property type="term" value="F:RNA binding"/>
    <property type="evidence" value="ECO:0007669"/>
    <property type="project" value="UniProtKB-UniRule"/>
</dbReference>
<dbReference type="Pfam" id="PF00013">
    <property type="entry name" value="KH_1"/>
    <property type="match status" value="3"/>
</dbReference>
<accession>A0A1Y1UZ19</accession>
<dbReference type="PROSITE" id="PS50084">
    <property type="entry name" value="KH_TYPE_1"/>
    <property type="match status" value="3"/>
</dbReference>
<dbReference type="SUPFAM" id="SSF54791">
    <property type="entry name" value="Eukaryotic type KH-domain (KH-domain type I)"/>
    <property type="match status" value="3"/>
</dbReference>
<dbReference type="STRING" id="1754191.A0A1Y1UZ19"/>
<sequence>MTPETTEAPKETKPETVTAETVQEKINIEKLDLEDSLKTKTISIRSLVTSKEAGAIIGKGGKNVKEVRDATGVKAAVSPVVEGVNERILTVTGTLDNIPKAYALFAKYLIENSNLPANNPKHHNGKPHVVTRTPIHLLVSHLLLGSIIGKSGENIKEIQDTSKAYIIASKDMLPQSTERVIEVIGTADAIHVAIHYIIVSILRDIEKATNNILFKPSKKYNINEFLNISTHYSSQKNASSLPLNDKNGLAAKLDGIVSNVNNTKADTTQQPLTFKVPANFVGCTIGKKGSKIAEIRKISGTKISISPITNENKEERTFTIIGTEENKEKALSLIYELLLEEKEKLAKKEAKGANKETTAPQENTETKN</sequence>